<accession>A0A4U0SM83</accession>
<organism evidence="2 3">
    <name type="scientific">Actinacidiphila oryziradicis</name>
    <dbReference type="NCBI Taxonomy" id="2571141"/>
    <lineage>
        <taxon>Bacteria</taxon>
        <taxon>Bacillati</taxon>
        <taxon>Actinomycetota</taxon>
        <taxon>Actinomycetes</taxon>
        <taxon>Kitasatosporales</taxon>
        <taxon>Streptomycetaceae</taxon>
        <taxon>Actinacidiphila</taxon>
    </lineage>
</organism>
<reference evidence="2 3" key="1">
    <citation type="submission" date="2019-04" db="EMBL/GenBank/DDBJ databases">
        <title>Streptomyces oryziradicis sp. nov., a novel actinomycete isolated from rhizosphere soil of rice (Oryza sativa L.).</title>
        <authorList>
            <person name="Li C."/>
        </authorList>
    </citation>
    <scope>NUCLEOTIDE SEQUENCE [LARGE SCALE GENOMIC DNA]</scope>
    <source>
        <strain evidence="2 3">NEAU-C40</strain>
    </source>
</reference>
<evidence type="ECO:0000313" key="2">
    <source>
        <dbReference type="EMBL" id="TKA09337.1"/>
    </source>
</evidence>
<dbReference type="AlphaFoldDB" id="A0A4U0SM83"/>
<evidence type="ECO:0000313" key="3">
    <source>
        <dbReference type="Proteomes" id="UP000305778"/>
    </source>
</evidence>
<evidence type="ECO:0000313" key="1">
    <source>
        <dbReference type="EMBL" id="TKA09325.1"/>
    </source>
</evidence>
<comment type="caution">
    <text evidence="2">The sequence shown here is derived from an EMBL/GenBank/DDBJ whole genome shotgun (WGS) entry which is preliminary data.</text>
</comment>
<dbReference type="Proteomes" id="UP000305778">
    <property type="component" value="Unassembled WGS sequence"/>
</dbReference>
<gene>
    <name evidence="1" type="ORF">FCI23_23590</name>
    <name evidence="2" type="ORF">FCI23_23665</name>
</gene>
<sequence>MKTLWPVFAAGSEVTSGRFSRIVKANGRHYSTLVAFHFSIEAGHLVRLRPGRTATWSPGS</sequence>
<dbReference type="EMBL" id="SUMC01000023">
    <property type="protein sequence ID" value="TKA09337.1"/>
    <property type="molecule type" value="Genomic_DNA"/>
</dbReference>
<keyword evidence="3" id="KW-1185">Reference proteome</keyword>
<dbReference type="RefSeq" id="WP_136725932.1">
    <property type="nucleotide sequence ID" value="NZ_SUMC01000023.1"/>
</dbReference>
<protein>
    <submittedName>
        <fullName evidence="2">Uncharacterized protein</fullName>
    </submittedName>
</protein>
<dbReference type="EMBL" id="SUMC01000023">
    <property type="protein sequence ID" value="TKA09325.1"/>
    <property type="molecule type" value="Genomic_DNA"/>
</dbReference>
<name>A0A4U0SM83_9ACTN</name>
<proteinExistence type="predicted"/>